<evidence type="ECO:0000256" key="1">
    <source>
        <dbReference type="ARBA" id="ARBA00022490"/>
    </source>
</evidence>
<dbReference type="KEGG" id="dol:Dole_1537"/>
<reference evidence="4 5" key="1">
    <citation type="submission" date="2007-10" db="EMBL/GenBank/DDBJ databases">
        <title>Complete sequence of Desulfococcus oleovorans Hxd3.</title>
        <authorList>
            <consortium name="US DOE Joint Genome Institute"/>
            <person name="Copeland A."/>
            <person name="Lucas S."/>
            <person name="Lapidus A."/>
            <person name="Barry K."/>
            <person name="Glavina del Rio T."/>
            <person name="Dalin E."/>
            <person name="Tice H."/>
            <person name="Pitluck S."/>
            <person name="Kiss H."/>
            <person name="Brettin T."/>
            <person name="Bruce D."/>
            <person name="Detter J.C."/>
            <person name="Han C."/>
            <person name="Schmutz J."/>
            <person name="Larimer F."/>
            <person name="Land M."/>
            <person name="Hauser L."/>
            <person name="Kyrpides N."/>
            <person name="Kim E."/>
            <person name="Wawrik B."/>
            <person name="Richardson P."/>
        </authorList>
    </citation>
    <scope>NUCLEOTIDE SEQUENCE [LARGE SCALE GENOMIC DNA]</scope>
    <source>
        <strain evidence="5">DSM 6200 / JCM 39069 / Hxd3</strain>
    </source>
</reference>
<dbReference type="PANTHER" id="PTHR30592">
    <property type="entry name" value="FORMATE DEHYDROGENASE"/>
    <property type="match status" value="1"/>
</dbReference>
<dbReference type="GO" id="GO:0005737">
    <property type="term" value="C:cytoplasm"/>
    <property type="evidence" value="ECO:0007669"/>
    <property type="project" value="UniProtKB-SubCell"/>
</dbReference>
<evidence type="ECO:0000256" key="2">
    <source>
        <dbReference type="ARBA" id="ARBA00023150"/>
    </source>
</evidence>
<dbReference type="SUPFAM" id="SSF53927">
    <property type="entry name" value="Cytidine deaminase-like"/>
    <property type="match status" value="1"/>
</dbReference>
<dbReference type="PIRSF" id="PIRSF015626">
    <property type="entry name" value="FdhD"/>
    <property type="match status" value="1"/>
</dbReference>
<dbReference type="STRING" id="96561.Dole_1537"/>
<dbReference type="Pfam" id="PF02634">
    <property type="entry name" value="FdhD-NarQ"/>
    <property type="match status" value="1"/>
</dbReference>
<dbReference type="PANTHER" id="PTHR30592:SF1">
    <property type="entry name" value="SULFUR CARRIER PROTEIN FDHD"/>
    <property type="match status" value="1"/>
</dbReference>
<dbReference type="Gene3D" id="3.40.140.10">
    <property type="entry name" value="Cytidine Deaminase, domain 2"/>
    <property type="match status" value="1"/>
</dbReference>
<evidence type="ECO:0000313" key="5">
    <source>
        <dbReference type="Proteomes" id="UP000008561"/>
    </source>
</evidence>
<comment type="similarity">
    <text evidence="3">Belongs to the FdhD family.</text>
</comment>
<comment type="caution">
    <text evidence="3">Lacks conserved residue(s) required for the propagation of feature annotation.</text>
</comment>
<organism evidence="4 5">
    <name type="scientific">Desulfosudis oleivorans (strain DSM 6200 / JCM 39069 / Hxd3)</name>
    <name type="common">Desulfococcus oleovorans</name>
    <dbReference type="NCBI Taxonomy" id="96561"/>
    <lineage>
        <taxon>Bacteria</taxon>
        <taxon>Pseudomonadati</taxon>
        <taxon>Thermodesulfobacteriota</taxon>
        <taxon>Desulfobacteria</taxon>
        <taxon>Desulfobacterales</taxon>
        <taxon>Desulfosudaceae</taxon>
        <taxon>Desulfosudis</taxon>
    </lineage>
</organism>
<feature type="active site" description="Cysteine persulfide intermediate" evidence="3">
    <location>
        <position position="102"/>
    </location>
</feature>
<dbReference type="AlphaFoldDB" id="A8ZZU1"/>
<dbReference type="Proteomes" id="UP000008561">
    <property type="component" value="Chromosome"/>
</dbReference>
<dbReference type="EMBL" id="CP000859">
    <property type="protein sequence ID" value="ABW67341.1"/>
    <property type="molecule type" value="Genomic_DNA"/>
</dbReference>
<keyword evidence="5" id="KW-1185">Reference proteome</keyword>
<dbReference type="NCBIfam" id="TIGR00129">
    <property type="entry name" value="fdhD_narQ"/>
    <property type="match status" value="1"/>
</dbReference>
<comment type="subcellular location">
    <subcellularLocation>
        <location evidence="3">Cytoplasm</location>
    </subcellularLocation>
</comment>
<keyword evidence="1 3" id="KW-0963">Cytoplasm</keyword>
<proteinExistence type="inferred from homology"/>
<keyword evidence="2 3" id="KW-0501">Molybdenum cofactor biosynthesis</keyword>
<evidence type="ECO:0000256" key="3">
    <source>
        <dbReference type="HAMAP-Rule" id="MF_00187"/>
    </source>
</evidence>
<accession>A8ZZU1</accession>
<protein>
    <recommendedName>
        <fullName evidence="3">Sulfur carrier protein FdhD</fullName>
    </recommendedName>
</protein>
<dbReference type="GO" id="GO:0006777">
    <property type="term" value="P:Mo-molybdopterin cofactor biosynthetic process"/>
    <property type="evidence" value="ECO:0007669"/>
    <property type="project" value="UniProtKB-UniRule"/>
</dbReference>
<name>A8ZZU1_DESOH</name>
<dbReference type="InterPro" id="IPR003786">
    <property type="entry name" value="FdhD"/>
</dbReference>
<dbReference type="GO" id="GO:0016783">
    <property type="term" value="F:sulfurtransferase activity"/>
    <property type="evidence" value="ECO:0007669"/>
    <property type="project" value="InterPro"/>
</dbReference>
<dbReference type="eggNOG" id="COG1526">
    <property type="taxonomic scope" value="Bacteria"/>
</dbReference>
<sequence length="257" mass="27494">MVEVRDGTLIREQVGLIVEEPLSIRIEGASYAVVMRTPGEEKEHVAGFCLAEGLVEGPGDIVTIGFCTEAGTNVATVTLTDTRRQQVAELLERKGFVSQTSCGICGKAVVDDIRQVVVPIAVTARFPAARLMALVDDLPRRQSLNRETRGAHAAMILDAREALLSLAEDVGRHNALDKAIGRVMMEGRLSDAALGIVSSRLSYEMVQKAARAGLQVLVGLSRPTALAVDLARSVGITLVCVQSGRLMVFGEASRVFI</sequence>
<dbReference type="Gene3D" id="3.10.20.10">
    <property type="match status" value="1"/>
</dbReference>
<dbReference type="GO" id="GO:0097163">
    <property type="term" value="F:sulfur carrier activity"/>
    <property type="evidence" value="ECO:0007669"/>
    <property type="project" value="UniProtKB-UniRule"/>
</dbReference>
<dbReference type="HAMAP" id="MF_00187">
    <property type="entry name" value="FdhD"/>
    <property type="match status" value="1"/>
</dbReference>
<dbReference type="HOGENOM" id="CLU_056887_2_0_7"/>
<gene>
    <name evidence="3" type="primary">fdhD</name>
    <name evidence="4" type="ordered locus">Dole_1537</name>
</gene>
<comment type="function">
    <text evidence="3">Required for formate dehydrogenase (FDH) activity. Acts as a sulfur carrier protein that transfers sulfur from IscS to the molybdenum cofactor prior to its insertion into FDH.</text>
</comment>
<dbReference type="InterPro" id="IPR016193">
    <property type="entry name" value="Cytidine_deaminase-like"/>
</dbReference>
<evidence type="ECO:0000313" key="4">
    <source>
        <dbReference type="EMBL" id="ABW67341.1"/>
    </source>
</evidence>